<dbReference type="AlphaFoldDB" id="A0A8H3YWX8"/>
<feature type="compositionally biased region" description="Basic residues" evidence="1">
    <location>
        <begin position="59"/>
        <end position="68"/>
    </location>
</feature>
<organism evidence="2 3">
    <name type="scientific">Venturia inaequalis</name>
    <name type="common">Apple scab fungus</name>
    <dbReference type="NCBI Taxonomy" id="5025"/>
    <lineage>
        <taxon>Eukaryota</taxon>
        <taxon>Fungi</taxon>
        <taxon>Dikarya</taxon>
        <taxon>Ascomycota</taxon>
        <taxon>Pezizomycotina</taxon>
        <taxon>Dothideomycetes</taxon>
        <taxon>Pleosporomycetidae</taxon>
        <taxon>Venturiales</taxon>
        <taxon>Venturiaceae</taxon>
        <taxon>Venturia</taxon>
    </lineage>
</organism>
<name>A0A8H3YWX8_VENIN</name>
<reference evidence="2 3" key="1">
    <citation type="submission" date="2018-12" db="EMBL/GenBank/DDBJ databases">
        <title>Venturia inaequalis Genome Resource.</title>
        <authorList>
            <person name="Lichtner F.J."/>
        </authorList>
    </citation>
    <scope>NUCLEOTIDE SEQUENCE [LARGE SCALE GENOMIC DNA]</scope>
    <source>
        <strain evidence="2 3">120213</strain>
    </source>
</reference>
<protein>
    <submittedName>
        <fullName evidence="2">Uncharacterized protein</fullName>
    </submittedName>
</protein>
<proteinExistence type="predicted"/>
<accession>A0A8H3YWX8</accession>
<sequence>MSATSRDLAKTHGIPVSKAVRAVQEQPQIADFVADTTQESLQALPKNKLLTKSGQPRKNAAKAKPKKGLKGLHPEFAKVAYYSANAIPHGTEYQYVDASGQVLQLAWKDQGKLLLMLSTVHTSKEDWVLASKKTKYTGKDRHHVFEVPKYLTPVYVIGYR</sequence>
<comment type="caution">
    <text evidence="2">The sequence shown here is derived from an EMBL/GenBank/DDBJ whole genome shotgun (WGS) entry which is preliminary data.</text>
</comment>
<dbReference type="EMBL" id="WNWS01000259">
    <property type="protein sequence ID" value="KAE9972807.1"/>
    <property type="molecule type" value="Genomic_DNA"/>
</dbReference>
<evidence type="ECO:0000313" key="2">
    <source>
        <dbReference type="EMBL" id="KAE9972807.1"/>
    </source>
</evidence>
<gene>
    <name evidence="2" type="ORF">EG328_004742</name>
</gene>
<evidence type="ECO:0000313" key="3">
    <source>
        <dbReference type="Proteomes" id="UP000447873"/>
    </source>
</evidence>
<dbReference type="Proteomes" id="UP000447873">
    <property type="component" value="Unassembled WGS sequence"/>
</dbReference>
<feature type="region of interest" description="Disordered" evidence="1">
    <location>
        <begin position="44"/>
        <end position="68"/>
    </location>
</feature>
<evidence type="ECO:0000256" key="1">
    <source>
        <dbReference type="SAM" id="MobiDB-lite"/>
    </source>
</evidence>